<dbReference type="STRING" id="391036.EHF_0102"/>
<protein>
    <submittedName>
        <fullName evidence="1">Bifunctional phosphoribosylaminoimidazole carboxamide formyltransferase-IMP cyclohydrolase domain protein</fullName>
        <ecNumber evidence="1">2.1.2.3</ecNumber>
    </submittedName>
</protein>
<accession>X5GC76</accession>
<dbReference type="Proteomes" id="UP000023762">
    <property type="component" value="Chromosome"/>
</dbReference>
<proteinExistence type="predicted"/>
<organism evidence="1 2">
    <name type="scientific">Ehrlichia japonica</name>
    <dbReference type="NCBI Taxonomy" id="391036"/>
    <lineage>
        <taxon>Bacteria</taxon>
        <taxon>Pseudomonadati</taxon>
        <taxon>Pseudomonadota</taxon>
        <taxon>Alphaproteobacteria</taxon>
        <taxon>Rickettsiales</taxon>
        <taxon>Anaplasmataceae</taxon>
        <taxon>Ehrlichia</taxon>
    </lineage>
</organism>
<sequence>MNISVIIQPGGSLRDQEVIEETNNKKIAIFFTNIRNFYH</sequence>
<evidence type="ECO:0000313" key="2">
    <source>
        <dbReference type="Proteomes" id="UP000023762"/>
    </source>
</evidence>
<dbReference type="EC" id="2.1.2.3" evidence="1"/>
<dbReference type="SUPFAM" id="SSF53927">
    <property type="entry name" value="Cytidine deaminase-like"/>
    <property type="match status" value="1"/>
</dbReference>
<dbReference type="GO" id="GO:0004643">
    <property type="term" value="F:phosphoribosylaminoimidazolecarboxamide formyltransferase activity"/>
    <property type="evidence" value="ECO:0007669"/>
    <property type="project" value="UniProtKB-EC"/>
</dbReference>
<dbReference type="Gene3D" id="3.40.140.20">
    <property type="match status" value="1"/>
</dbReference>
<dbReference type="InterPro" id="IPR024051">
    <property type="entry name" value="AICAR_Tfase_dup_dom_sf"/>
</dbReference>
<reference evidence="1 2" key="1">
    <citation type="submission" date="2014-03" db="EMBL/GenBank/DDBJ databases">
        <title>Sequencing and Comparison of Genomes and Transcriptome Profiles of Human Ehrlichiosis Agents.</title>
        <authorList>
            <person name="Lin M."/>
            <person name="Daugherty S.C."/>
            <person name="Nagaraj S."/>
            <person name="Cheng Z."/>
            <person name="Xiong Q."/>
            <person name="Lin F.-Y."/>
            <person name="Sengamalay N."/>
            <person name="Ott S."/>
            <person name="Godinez A."/>
            <person name="Tallon L.J."/>
            <person name="Sadzewicz L."/>
            <person name="Fraser C.M."/>
            <person name="Dunning Hotopp J.C."/>
            <person name="Rikihisa Y."/>
        </authorList>
    </citation>
    <scope>NUCLEOTIDE SEQUENCE [LARGE SCALE GENOMIC DNA]</scope>
    <source>
        <strain evidence="1 2">HF</strain>
    </source>
</reference>
<evidence type="ECO:0000313" key="1">
    <source>
        <dbReference type="EMBL" id="AHX04702.1"/>
    </source>
</evidence>
<dbReference type="HOGENOM" id="CLU_3308870_0_0_5"/>
<keyword evidence="1" id="KW-0378">Hydrolase</keyword>
<dbReference type="eggNOG" id="COG0138">
    <property type="taxonomic scope" value="Bacteria"/>
</dbReference>
<dbReference type="AlphaFoldDB" id="X5GC76"/>
<dbReference type="KEGG" id="ehh:EHF_0102"/>
<dbReference type="EMBL" id="CP007474">
    <property type="protein sequence ID" value="AHX04702.1"/>
    <property type="molecule type" value="Genomic_DNA"/>
</dbReference>
<keyword evidence="1" id="KW-0808">Transferase</keyword>
<dbReference type="InterPro" id="IPR016193">
    <property type="entry name" value="Cytidine_deaminase-like"/>
</dbReference>
<name>X5GC76_9RICK</name>
<keyword evidence="2" id="KW-1185">Reference proteome</keyword>
<dbReference type="GO" id="GO:0016787">
    <property type="term" value="F:hydrolase activity"/>
    <property type="evidence" value="ECO:0007669"/>
    <property type="project" value="UniProtKB-KW"/>
</dbReference>
<gene>
    <name evidence="1" type="ORF">EHF_0102</name>
</gene>